<evidence type="ECO:0000313" key="2">
    <source>
        <dbReference type="Proteomes" id="UP001306592"/>
    </source>
</evidence>
<keyword evidence="2" id="KW-1185">Reference proteome</keyword>
<evidence type="ECO:0000313" key="1">
    <source>
        <dbReference type="EMBL" id="MEI2684656.1"/>
    </source>
</evidence>
<dbReference type="EMBL" id="JBANEI010000037">
    <property type="protein sequence ID" value="MEI2684656.1"/>
    <property type="molecule type" value="Genomic_DNA"/>
</dbReference>
<organism evidence="1 2">
    <name type="scientific">Erwinia aphidicola</name>
    <dbReference type="NCBI Taxonomy" id="68334"/>
    <lineage>
        <taxon>Bacteria</taxon>
        <taxon>Pseudomonadati</taxon>
        <taxon>Pseudomonadota</taxon>
        <taxon>Gammaproteobacteria</taxon>
        <taxon>Enterobacterales</taxon>
        <taxon>Erwiniaceae</taxon>
        <taxon>Erwinia</taxon>
    </lineage>
</organism>
<dbReference type="Pfam" id="PF07128">
    <property type="entry name" value="DUF1380"/>
    <property type="match status" value="1"/>
</dbReference>
<comment type="caution">
    <text evidence="1">The sequence shown here is derived from an EMBL/GenBank/DDBJ whole genome shotgun (WGS) entry which is preliminary data.</text>
</comment>
<protein>
    <submittedName>
        <fullName evidence="1">DUF1380 family protein</fullName>
    </submittedName>
</protein>
<name>A0ABU8DMC1_ERWAP</name>
<sequence length="101" mass="11111">MYGTVNALCARLLQMHNADEMISLIIWTKEDVLAVLDDDSVTEAQAAEILAQIEGIDGHHEYGVGEETLRAMLENVRESARAEREVRVTVSSNGIVTRPSS</sequence>
<dbReference type="RefSeq" id="WP_336204505.1">
    <property type="nucleotide sequence ID" value="NZ_JBANEI010000037.1"/>
</dbReference>
<dbReference type="Proteomes" id="UP001306592">
    <property type="component" value="Unassembled WGS sequence"/>
</dbReference>
<proteinExistence type="predicted"/>
<gene>
    <name evidence="1" type="ORF">V8N49_23880</name>
</gene>
<accession>A0ABU8DMC1</accession>
<dbReference type="InterPro" id="IPR009811">
    <property type="entry name" value="DUF1380"/>
</dbReference>
<reference evidence="1 2" key="1">
    <citation type="submission" date="2024-02" db="EMBL/GenBank/DDBJ databases">
        <title>First report Erwinia aphidicola in onion in Chile.</title>
        <authorList>
            <person name="Valenzuela M."/>
            <person name="Pena M."/>
            <person name="Dutta B."/>
        </authorList>
    </citation>
    <scope>NUCLEOTIDE SEQUENCE [LARGE SCALE GENOMIC DNA]</scope>
    <source>
        <strain evidence="1 2">QCJ3A</strain>
    </source>
</reference>